<evidence type="ECO:0000256" key="1">
    <source>
        <dbReference type="SAM" id="Phobius"/>
    </source>
</evidence>
<feature type="transmembrane region" description="Helical" evidence="1">
    <location>
        <begin position="36"/>
        <end position="57"/>
    </location>
</feature>
<dbReference type="KEGG" id="nev:NTE_00199"/>
<dbReference type="EMBL" id="CP007174">
    <property type="protein sequence ID" value="AIF82281.1"/>
    <property type="molecule type" value="Genomic_DNA"/>
</dbReference>
<organism evidence="2 3">
    <name type="scientific">Candidatus Nitrososphaera evergladensis SR1</name>
    <dbReference type="NCBI Taxonomy" id="1459636"/>
    <lineage>
        <taxon>Archaea</taxon>
        <taxon>Nitrososphaerota</taxon>
        <taxon>Nitrososphaeria</taxon>
        <taxon>Nitrososphaerales</taxon>
        <taxon>Nitrososphaeraceae</taxon>
        <taxon>Nitrososphaera</taxon>
    </lineage>
</organism>
<dbReference type="eggNOG" id="arCOG11722">
    <property type="taxonomic scope" value="Archaea"/>
</dbReference>
<keyword evidence="1" id="KW-1133">Transmembrane helix</keyword>
<evidence type="ECO:0000313" key="2">
    <source>
        <dbReference type="EMBL" id="AIF82281.1"/>
    </source>
</evidence>
<evidence type="ECO:0000313" key="3">
    <source>
        <dbReference type="Proteomes" id="UP000028194"/>
    </source>
</evidence>
<keyword evidence="1" id="KW-0812">Transmembrane</keyword>
<feature type="transmembrane region" description="Helical" evidence="1">
    <location>
        <begin position="77"/>
        <end position="95"/>
    </location>
</feature>
<accession>A0A075MLG2</accession>
<keyword evidence="1" id="KW-0472">Membrane</keyword>
<reference evidence="2 3" key="1">
    <citation type="journal article" date="2014" name="PLoS ONE">
        <title>Genome Sequence of Candidatus Nitrososphaera evergladensis from Group I.1b Enriched from Everglades Soil Reveals Novel Genomic Features of the Ammonia-Oxidizing Archaea.</title>
        <authorList>
            <person name="Zhalnina K.V."/>
            <person name="Dias R."/>
            <person name="Leonard M.T."/>
            <person name="Dorr de Quadros P."/>
            <person name="Camargo F.A."/>
            <person name="Drew J.C."/>
            <person name="Farmerie W.G."/>
            <person name="Daroub S.H."/>
            <person name="Triplett E.W."/>
        </authorList>
    </citation>
    <scope>NUCLEOTIDE SEQUENCE [LARGE SCALE GENOMIC DNA]</scope>
    <source>
        <strain evidence="2 3">SR1</strain>
    </source>
</reference>
<dbReference type="RefSeq" id="WP_226987096.1">
    <property type="nucleotide sequence ID" value="NZ_CP007174.1"/>
</dbReference>
<proteinExistence type="predicted"/>
<feature type="transmembrane region" description="Helical" evidence="1">
    <location>
        <begin position="139"/>
        <end position="158"/>
    </location>
</feature>
<dbReference type="GeneID" id="41596124"/>
<dbReference type="STRING" id="1459636.NTE_00199"/>
<keyword evidence="3" id="KW-1185">Reference proteome</keyword>
<feature type="transmembrane region" description="Helical" evidence="1">
    <location>
        <begin position="12"/>
        <end position="30"/>
    </location>
</feature>
<sequence length="167" mass="19165">MTTATTIPLRDRLVVLSCWLGIAITIRVILYNLHWLGSLGAIGITFLIITLFLKSNYGKKHDKRFKRVLRYWFSRKFQWASLGFLIFAVFMIISIDRGYARFGDNIEASIEPGLHIAGLDRFAFLAAYADHSSNGVFSWSSWIIVYEDAEYLIFLILVRKGLVFSES</sequence>
<protein>
    <submittedName>
        <fullName evidence="2">Uncharacterized protein</fullName>
    </submittedName>
</protein>
<dbReference type="Proteomes" id="UP000028194">
    <property type="component" value="Chromosome"/>
</dbReference>
<name>A0A075MLG2_9ARCH</name>
<gene>
    <name evidence="2" type="ORF">NTE_00199</name>
</gene>
<dbReference type="HOGENOM" id="CLU_1590792_0_0_2"/>
<dbReference type="AlphaFoldDB" id="A0A075MLG2"/>